<gene>
    <name evidence="1" type="ORF">CPSG_05294</name>
</gene>
<evidence type="ECO:0000313" key="1">
    <source>
        <dbReference type="EMBL" id="EFW18608.1"/>
    </source>
</evidence>
<organism evidence="2">
    <name type="scientific">Coccidioides posadasii (strain RMSCC 757 / Silveira)</name>
    <name type="common">Valley fever fungus</name>
    <dbReference type="NCBI Taxonomy" id="443226"/>
    <lineage>
        <taxon>Eukaryota</taxon>
        <taxon>Fungi</taxon>
        <taxon>Dikarya</taxon>
        <taxon>Ascomycota</taxon>
        <taxon>Pezizomycotina</taxon>
        <taxon>Eurotiomycetes</taxon>
        <taxon>Eurotiomycetidae</taxon>
        <taxon>Onygenales</taxon>
        <taxon>Onygenaceae</taxon>
        <taxon>Coccidioides</taxon>
    </lineage>
</organism>
<dbReference type="VEuPathDB" id="FungiDB:CPSG_05294"/>
<evidence type="ECO:0000313" key="2">
    <source>
        <dbReference type="Proteomes" id="UP000002497"/>
    </source>
</evidence>
<dbReference type="AlphaFoldDB" id="E9D526"/>
<reference evidence="2" key="2">
    <citation type="submission" date="2010-03" db="EMBL/GenBank/DDBJ databases">
        <title>The genome sequence of Coccidioides posadasii strain Silveira.</title>
        <authorList>
            <consortium name="The Broad Institute Genome Sequencing Center for Infectious Disease"/>
            <person name="Neafsey D."/>
            <person name="Orbach M."/>
            <person name="Henn M.R."/>
            <person name="Cole G.T."/>
            <person name="Galgiani J."/>
            <person name="Gardner M.J."/>
            <person name="Kirkland T.N."/>
            <person name="Taylor J.W."/>
            <person name="Young S.K."/>
            <person name="Zeng Q."/>
            <person name="Koehrsen M."/>
            <person name="Alvarado L."/>
            <person name="Berlin A."/>
            <person name="Borenstein D."/>
            <person name="Chapman S.B."/>
            <person name="Chen Z."/>
            <person name="Engels R."/>
            <person name="Freedman E."/>
            <person name="Gellesch M."/>
            <person name="Goldberg J."/>
            <person name="Griggs A."/>
            <person name="Gujja S."/>
            <person name="Heilman E."/>
            <person name="Heiman D."/>
            <person name="Howarth C."/>
            <person name="Jen D."/>
            <person name="Larson L."/>
            <person name="Mehta T."/>
            <person name="Neiman D."/>
            <person name="Park D."/>
            <person name="Pearson M."/>
            <person name="Richards J."/>
            <person name="Roberts A."/>
            <person name="Saif S."/>
            <person name="Shea T."/>
            <person name="Shenoy N."/>
            <person name="Sisk P."/>
            <person name="Stolte C."/>
            <person name="Sykes S."/>
            <person name="Walk T."/>
            <person name="White J."/>
            <person name="Yandava C."/>
            <person name="Haas B."/>
            <person name="Nusbaum C."/>
            <person name="Birren B."/>
        </authorList>
    </citation>
    <scope>NUCLEOTIDE SEQUENCE [LARGE SCALE GENOMIC DNA]</scope>
    <source>
        <strain evidence="2">RMSCC 757 / Silveira</strain>
    </source>
</reference>
<proteinExistence type="predicted"/>
<dbReference type="Proteomes" id="UP000002497">
    <property type="component" value="Unassembled WGS sequence"/>
</dbReference>
<name>E9D526_COCPS</name>
<dbReference type="EMBL" id="GL636492">
    <property type="protein sequence ID" value="EFW18608.1"/>
    <property type="molecule type" value="Genomic_DNA"/>
</dbReference>
<dbReference type="HOGENOM" id="CLU_2263518_0_0_1"/>
<sequence length="103" mass="11531">MWLQQVEEFKGHKYPTNLVSNKTLSLLLEIINVGINCLSPFLIQYAQGNASSPLVIRYRILICNRHTVKAVDGISEIGVICNECCITPSFLLGVRCHSEKRLG</sequence>
<keyword evidence="2" id="KW-1185">Reference proteome</keyword>
<accession>E9D526</accession>
<reference evidence="2" key="1">
    <citation type="journal article" date="2010" name="Genome Res.">
        <title>Population genomic sequencing of Coccidioides fungi reveals recent hybridization and transposon control.</title>
        <authorList>
            <person name="Neafsey D.E."/>
            <person name="Barker B.M."/>
            <person name="Sharpton T.J."/>
            <person name="Stajich J.E."/>
            <person name="Park D.J."/>
            <person name="Whiston E."/>
            <person name="Hung C.-Y."/>
            <person name="McMahan C."/>
            <person name="White J."/>
            <person name="Sykes S."/>
            <person name="Heiman D."/>
            <person name="Young S."/>
            <person name="Zeng Q."/>
            <person name="Abouelleil A."/>
            <person name="Aftuck L."/>
            <person name="Bessette D."/>
            <person name="Brown A."/>
            <person name="FitzGerald M."/>
            <person name="Lui A."/>
            <person name="Macdonald J.P."/>
            <person name="Priest M."/>
            <person name="Orbach M.J."/>
            <person name="Galgiani J.N."/>
            <person name="Kirkland T.N."/>
            <person name="Cole G.T."/>
            <person name="Birren B.W."/>
            <person name="Henn M.R."/>
            <person name="Taylor J.W."/>
            <person name="Rounsley S.D."/>
        </authorList>
    </citation>
    <scope>NUCLEOTIDE SEQUENCE [LARGE SCALE GENOMIC DNA]</scope>
    <source>
        <strain evidence="2">RMSCC 757 / Silveira</strain>
    </source>
</reference>
<protein>
    <submittedName>
        <fullName evidence="1">Uncharacterized protein</fullName>
    </submittedName>
</protein>